<dbReference type="Proteomes" id="UP001264335">
    <property type="component" value="Unassembled WGS sequence"/>
</dbReference>
<feature type="compositionally biased region" description="Basic residues" evidence="1">
    <location>
        <begin position="230"/>
        <end position="241"/>
    </location>
</feature>
<feature type="compositionally biased region" description="Basic and acidic residues" evidence="1">
    <location>
        <begin position="205"/>
        <end position="229"/>
    </location>
</feature>
<protein>
    <submittedName>
        <fullName evidence="2">Uncharacterized protein</fullName>
    </submittedName>
</protein>
<name>A0ABD5F342_ENTAV</name>
<gene>
    <name evidence="2" type="ORF">P7D79_01335</name>
</gene>
<comment type="caution">
    <text evidence="2">The sequence shown here is derived from an EMBL/GenBank/DDBJ whole genome shotgun (WGS) entry which is preliminary data.</text>
</comment>
<dbReference type="AlphaFoldDB" id="A0ABD5F342"/>
<proteinExistence type="predicted"/>
<feature type="region of interest" description="Disordered" evidence="1">
    <location>
        <begin position="203"/>
        <end position="241"/>
    </location>
</feature>
<evidence type="ECO:0000313" key="2">
    <source>
        <dbReference type="EMBL" id="MDT2512864.1"/>
    </source>
</evidence>
<evidence type="ECO:0000256" key="1">
    <source>
        <dbReference type="SAM" id="MobiDB-lite"/>
    </source>
</evidence>
<reference evidence="2 3" key="1">
    <citation type="submission" date="2023-03" db="EMBL/GenBank/DDBJ databases">
        <authorList>
            <person name="Shen W."/>
            <person name="Cai J."/>
        </authorList>
    </citation>
    <scope>NUCLEOTIDE SEQUENCE [LARGE SCALE GENOMIC DNA]</scope>
    <source>
        <strain evidence="2 3">Y2</strain>
    </source>
</reference>
<dbReference type="RefSeq" id="WP_311924146.1">
    <property type="nucleotide sequence ID" value="NZ_JARPWV010000036.1"/>
</dbReference>
<sequence length="241" mass="28038">MLARTVHAFLEDRKIGEAVRKLGEKEYFFRIDTQKLSEPLQPGMLAFSSDGQLVYILEILDDRTTEEEAAYTGILTKIFADNPAIKSGGKGIERKILTAVEKVVYTGIVVELVDKKFRRTEKEMRFRSTERIDGKISKGDIVPIVLHTKDGRKERHYVLVQRIIKNASQKQRVMNTRRTPTNWFYKKTDKGYKKTRYAQDVIENGEIKNKPTNKQSEKGIEEADKELNRTKRNFVIRQRKD</sequence>
<evidence type="ECO:0000313" key="3">
    <source>
        <dbReference type="Proteomes" id="UP001264335"/>
    </source>
</evidence>
<organism evidence="2 3">
    <name type="scientific">Enterococcus avium</name>
    <name type="common">Streptococcus avium</name>
    <dbReference type="NCBI Taxonomy" id="33945"/>
    <lineage>
        <taxon>Bacteria</taxon>
        <taxon>Bacillati</taxon>
        <taxon>Bacillota</taxon>
        <taxon>Bacilli</taxon>
        <taxon>Lactobacillales</taxon>
        <taxon>Enterococcaceae</taxon>
        <taxon>Enterococcus</taxon>
    </lineage>
</organism>
<accession>A0ABD5F342</accession>
<dbReference type="EMBL" id="JARPWY010000002">
    <property type="protein sequence ID" value="MDT2512864.1"/>
    <property type="molecule type" value="Genomic_DNA"/>
</dbReference>